<comment type="caution">
    <text evidence="3">The sequence shown here is derived from an EMBL/GenBank/DDBJ whole genome shotgun (WGS) entry which is preliminary data.</text>
</comment>
<dbReference type="Proteomes" id="UP000308121">
    <property type="component" value="Unassembled WGS sequence"/>
</dbReference>
<dbReference type="Gene3D" id="3.60.40.10">
    <property type="entry name" value="PPM-type phosphatase domain"/>
    <property type="match status" value="1"/>
</dbReference>
<dbReference type="InterPro" id="IPR036457">
    <property type="entry name" value="PPM-type-like_dom_sf"/>
</dbReference>
<dbReference type="PANTHER" id="PTHR43156">
    <property type="entry name" value="STAGE II SPORULATION PROTEIN E-RELATED"/>
    <property type="match status" value="1"/>
</dbReference>
<evidence type="ECO:0000313" key="4">
    <source>
        <dbReference type="Proteomes" id="UP000308121"/>
    </source>
</evidence>
<evidence type="ECO:0000259" key="2">
    <source>
        <dbReference type="SMART" id="SM00331"/>
    </source>
</evidence>
<protein>
    <recommendedName>
        <fullName evidence="2">PPM-type phosphatase domain-containing protein</fullName>
    </recommendedName>
</protein>
<dbReference type="InterPro" id="IPR001932">
    <property type="entry name" value="PPM-type_phosphatase-like_dom"/>
</dbReference>
<keyword evidence="1" id="KW-0378">Hydrolase</keyword>
<accession>A0A7Z8JXS8</accession>
<dbReference type="SUPFAM" id="SSF81606">
    <property type="entry name" value="PP2C-like"/>
    <property type="match status" value="1"/>
</dbReference>
<name>A0A7Z8JXS8_9CELL</name>
<feature type="domain" description="PPM-type phosphatase" evidence="2">
    <location>
        <begin position="323"/>
        <end position="536"/>
    </location>
</feature>
<organism evidence="3 4">
    <name type="scientific">Cellulomonas hominis</name>
    <dbReference type="NCBI Taxonomy" id="156981"/>
    <lineage>
        <taxon>Bacteria</taxon>
        <taxon>Bacillati</taxon>
        <taxon>Actinomycetota</taxon>
        <taxon>Actinomycetes</taxon>
        <taxon>Micrococcales</taxon>
        <taxon>Cellulomonadaceae</taxon>
        <taxon>Cellulomonas</taxon>
    </lineage>
</organism>
<dbReference type="GO" id="GO:0016791">
    <property type="term" value="F:phosphatase activity"/>
    <property type="evidence" value="ECO:0007669"/>
    <property type="project" value="TreeGrafter"/>
</dbReference>
<dbReference type="EMBL" id="SZYE01000131">
    <property type="protein sequence ID" value="TKR22870.1"/>
    <property type="molecule type" value="Genomic_DNA"/>
</dbReference>
<dbReference type="SMART" id="SM00331">
    <property type="entry name" value="PP2C_SIG"/>
    <property type="match status" value="1"/>
</dbReference>
<dbReference type="SUPFAM" id="SSF55781">
    <property type="entry name" value="GAF domain-like"/>
    <property type="match status" value="1"/>
</dbReference>
<reference evidence="3 4" key="1">
    <citation type="submission" date="2019-05" db="EMBL/GenBank/DDBJ databases">
        <title>Genome sequence of Cellulomonas hominis strain CS1.</title>
        <authorList>
            <person name="Belmont J."/>
            <person name="Maclea K.S."/>
        </authorList>
    </citation>
    <scope>NUCLEOTIDE SEQUENCE [LARGE SCALE GENOMIC DNA]</scope>
    <source>
        <strain evidence="3 4">CS1</strain>
    </source>
</reference>
<gene>
    <name evidence="3" type="ORF">FA014_14145</name>
</gene>
<dbReference type="InterPro" id="IPR052016">
    <property type="entry name" value="Bact_Sigma-Reg"/>
</dbReference>
<dbReference type="AlphaFoldDB" id="A0A7Z8JXS8"/>
<sequence length="545" mass="57784">MRSPWFQRVTAGSATGALAREVDWAATPLGVPGTWPTALRLTVEMCFSTRFPVLVTWGPELTMIYNDGYREMLGSEKHPGAMGAPLAEVWKEVWDDLLPSVEAVMVRGEPTWEIDRHLVTNRSGYDEDVYFTYSYSPIRDSSDQVGGLLDIVTETTERVVEQRRMRLLGELSAALSTVRDDLDALASATLGLLGDAEDVLAAALYVRDRDGALLLRGSAGASRGADVPDEVVERVARTGAAEDRGRTVVVPLAGVAGGTPVGVMVLTGAGRRPWDEAYRSYLLLVASIVGAAVGRTVRHQTEVEHLREVSDTLQAAILPEGSSLVGVVARYRPAAGDLAVGGDWYDVVELGPGRRALVVGDCVGHGLDAAARMGQLRAATRALLLEDRSPADVLDGLDRFARTLPGAECTTVFCAVVDEVEHAVVHSSAGHLPPVLRRAAGGAELLVGGRGAALGISTAPRPEAVERLSDGDLLVVCTDGLIERRQESLRVGLDRLVAEVASQPAGAPTASVADDLLRALTPRGGQDDVALVVYRAGAVADDDGR</sequence>
<evidence type="ECO:0000313" key="3">
    <source>
        <dbReference type="EMBL" id="TKR22870.1"/>
    </source>
</evidence>
<proteinExistence type="predicted"/>
<dbReference type="PANTHER" id="PTHR43156:SF2">
    <property type="entry name" value="STAGE II SPORULATION PROTEIN E"/>
    <property type="match status" value="1"/>
</dbReference>
<evidence type="ECO:0000256" key="1">
    <source>
        <dbReference type="ARBA" id="ARBA00022801"/>
    </source>
</evidence>
<dbReference type="OrthoDB" id="319881at2"/>
<dbReference type="Pfam" id="PF07228">
    <property type="entry name" value="SpoIIE"/>
    <property type="match status" value="1"/>
</dbReference>
<dbReference type="RefSeq" id="WP_154730306.1">
    <property type="nucleotide sequence ID" value="NZ_SZYE01000131.1"/>
</dbReference>
<dbReference type="Gene3D" id="3.30.450.20">
    <property type="entry name" value="PAS domain"/>
    <property type="match status" value="1"/>
</dbReference>